<protein>
    <submittedName>
        <fullName evidence="4">HD domain-containing protein 2</fullName>
    </submittedName>
</protein>
<keyword evidence="2" id="KW-0378">Hydrolase</keyword>
<dbReference type="Gene3D" id="1.10.3210.10">
    <property type="entry name" value="Hypothetical protein af1432"/>
    <property type="match status" value="1"/>
</dbReference>
<comment type="caution">
    <text evidence="4">The sequence shown here is derived from an EMBL/GenBank/DDBJ whole genome shotgun (WGS) entry which is preliminary data.</text>
</comment>
<organism evidence="4 5">
    <name type="scientific">Goodea atripinnis</name>
    <dbReference type="NCBI Taxonomy" id="208336"/>
    <lineage>
        <taxon>Eukaryota</taxon>
        <taxon>Metazoa</taxon>
        <taxon>Chordata</taxon>
        <taxon>Craniata</taxon>
        <taxon>Vertebrata</taxon>
        <taxon>Euteleostomi</taxon>
        <taxon>Actinopterygii</taxon>
        <taxon>Neopterygii</taxon>
        <taxon>Teleostei</taxon>
        <taxon>Neoteleostei</taxon>
        <taxon>Acanthomorphata</taxon>
        <taxon>Ovalentaria</taxon>
        <taxon>Atherinomorphae</taxon>
        <taxon>Cyprinodontiformes</taxon>
        <taxon>Goodeidae</taxon>
        <taxon>Goodea</taxon>
    </lineage>
</organism>
<evidence type="ECO:0000256" key="2">
    <source>
        <dbReference type="ARBA" id="ARBA00022801"/>
    </source>
</evidence>
<dbReference type="InterPro" id="IPR006674">
    <property type="entry name" value="HD_domain"/>
</dbReference>
<dbReference type="PANTHER" id="PTHR11845">
    <property type="entry name" value="5'-DEOXYNUCLEOTIDASE HDDC2"/>
    <property type="match status" value="1"/>
</dbReference>
<dbReference type="PANTHER" id="PTHR11845:SF13">
    <property type="entry name" value="5'-DEOXYNUCLEOTIDASE HDDC2"/>
    <property type="match status" value="1"/>
</dbReference>
<evidence type="ECO:0000259" key="3">
    <source>
        <dbReference type="Pfam" id="PF13023"/>
    </source>
</evidence>
<proteinExistence type="predicted"/>
<dbReference type="Pfam" id="PF13023">
    <property type="entry name" value="HD_3"/>
    <property type="match status" value="1"/>
</dbReference>
<gene>
    <name evidence="4" type="primary">HDDC2</name>
    <name evidence="4" type="ORF">GOODEAATRI_007954</name>
</gene>
<dbReference type="SUPFAM" id="SSF109604">
    <property type="entry name" value="HD-domain/PDEase-like"/>
    <property type="match status" value="1"/>
</dbReference>
<feature type="domain" description="HD" evidence="3">
    <location>
        <begin position="1"/>
        <end position="44"/>
    </location>
</feature>
<evidence type="ECO:0000313" key="5">
    <source>
        <dbReference type="Proteomes" id="UP001476798"/>
    </source>
</evidence>
<reference evidence="4 5" key="1">
    <citation type="submission" date="2021-06" db="EMBL/GenBank/DDBJ databases">
        <authorList>
            <person name="Palmer J.M."/>
        </authorList>
    </citation>
    <scope>NUCLEOTIDE SEQUENCE [LARGE SCALE GENOMIC DNA]</scope>
    <source>
        <strain evidence="4 5">GA_2019</strain>
        <tissue evidence="4">Muscle</tissue>
    </source>
</reference>
<sequence>EYESQSSPEARLVKQFDLLEMIMQAHEYEELEGTPGRLQDFFDSTTAGPAKEAAVI</sequence>
<evidence type="ECO:0000313" key="4">
    <source>
        <dbReference type="EMBL" id="MEQ2184434.1"/>
    </source>
</evidence>
<dbReference type="Proteomes" id="UP001476798">
    <property type="component" value="Unassembled WGS sequence"/>
</dbReference>
<evidence type="ECO:0000256" key="1">
    <source>
        <dbReference type="ARBA" id="ARBA00022723"/>
    </source>
</evidence>
<dbReference type="EMBL" id="JAHRIO010080378">
    <property type="protein sequence ID" value="MEQ2184434.1"/>
    <property type="molecule type" value="Genomic_DNA"/>
</dbReference>
<dbReference type="InterPro" id="IPR039356">
    <property type="entry name" value="YfbR/HDDC2"/>
</dbReference>
<name>A0ABV0PLV2_9TELE</name>
<keyword evidence="1" id="KW-0479">Metal-binding</keyword>
<feature type="non-terminal residue" evidence="4">
    <location>
        <position position="1"/>
    </location>
</feature>
<accession>A0ABV0PLV2</accession>
<keyword evidence="5" id="KW-1185">Reference proteome</keyword>